<organism evidence="5 6">
    <name type="scientific">Alteromonas hispanica</name>
    <dbReference type="NCBI Taxonomy" id="315421"/>
    <lineage>
        <taxon>Bacteria</taxon>
        <taxon>Pseudomonadati</taxon>
        <taxon>Pseudomonadota</taxon>
        <taxon>Gammaproteobacteria</taxon>
        <taxon>Alteromonadales</taxon>
        <taxon>Alteromonadaceae</taxon>
        <taxon>Alteromonas/Salinimonas group</taxon>
        <taxon>Alteromonas</taxon>
    </lineage>
</organism>
<keyword evidence="2 5" id="KW-0560">Oxidoreductase</keyword>
<dbReference type="FunFam" id="3.40.309.10:FF:000002">
    <property type="entry name" value="Methylmalonate-semialdehyde dehydrogenase (Acylating)"/>
    <property type="match status" value="1"/>
</dbReference>
<dbReference type="InterPro" id="IPR016162">
    <property type="entry name" value="Ald_DH_N"/>
</dbReference>
<evidence type="ECO:0000313" key="5">
    <source>
        <dbReference type="EMBL" id="NDW22667.1"/>
    </source>
</evidence>
<evidence type="ECO:0000256" key="3">
    <source>
        <dbReference type="ARBA" id="ARBA00023027"/>
    </source>
</evidence>
<dbReference type="InterPro" id="IPR010061">
    <property type="entry name" value="MeMal-semiAld_DH"/>
</dbReference>
<dbReference type="SUPFAM" id="SSF53720">
    <property type="entry name" value="ALDH-like"/>
    <property type="match status" value="1"/>
</dbReference>
<dbReference type="InterPro" id="IPR015590">
    <property type="entry name" value="Aldehyde_DH_dom"/>
</dbReference>
<dbReference type="PANTHER" id="PTHR43866:SF4">
    <property type="entry name" value="MALONATE-SEMIALDEHYDE DEHYDROGENASE"/>
    <property type="match status" value="1"/>
</dbReference>
<dbReference type="InterPro" id="IPR016161">
    <property type="entry name" value="Ald_DH/histidinol_DH"/>
</dbReference>
<gene>
    <name evidence="5" type="primary">mmsA</name>
    <name evidence="5" type="ORF">GTW09_14150</name>
</gene>
<sequence length="537" mass="58371">MSSQFINIPAFLQHQAVSICIDLENTRFQYCKKTRSSNVRQINHYIAGKLYSDETESTASVYAPNTGDVQAEVFLANSNTLQKAVDSALAAQADWAATNPQRRARVMFKFKELLEANRDRLAQLLSSEHGKVLSDAQGDIQRGLEVIEFACGIPHAQKGEYTEGAGPGIDVYSMRQALGVVAGITPFNFPAMIPMWMFGVAIACGNAFILKPSERDPSVPVELAKLMTEAGLPDGVLNVVHGNKEAVDGILDHKDIKAVSFVGSSDIANYVYERGARAGKRVQAMGGAKNHGIIMPDADLDQVVADLVGAAYGSAGERCMALPVVVPVGDETAEKLKAKLIPAIKDIMVSHSEDPNAHYGPVVTGEHKARIEGYIDLAIEEGAELVYDGRNAQIPADSKGFFIGPTLFDHVTKEMRSYQEEIFGPVLQIVRAKDFIEAVNLASDHQYGNGVAMYTRNGHAAREFAQRVNVGMVGINVPIPVPVAYHTFGGWKRSSFGDTNQHGMEGVKFWTKVKTVTQRWPDSSDTNDNAFVIPTMG</sequence>
<accession>A0A6L9MX47</accession>
<feature type="domain" description="Aldehyde dehydrogenase" evidence="4">
    <location>
        <begin position="55"/>
        <end position="516"/>
    </location>
</feature>
<dbReference type="EC" id="1.2.1.27" evidence="1"/>
<dbReference type="Gene3D" id="3.40.309.10">
    <property type="entry name" value="Aldehyde Dehydrogenase, Chain A, domain 2"/>
    <property type="match status" value="1"/>
</dbReference>
<dbReference type="NCBIfam" id="TIGR01722">
    <property type="entry name" value="MMSDH"/>
    <property type="match status" value="1"/>
</dbReference>
<reference evidence="5 6" key="1">
    <citation type="submission" date="2020-01" db="EMBL/GenBank/DDBJ databases">
        <title>Genomes of bacteria type strains.</title>
        <authorList>
            <person name="Chen J."/>
            <person name="Zhu S."/>
            <person name="Yang J."/>
        </authorList>
    </citation>
    <scope>NUCLEOTIDE SEQUENCE [LARGE SCALE GENOMIC DNA]</scope>
    <source>
        <strain evidence="5 6">LMG 22958</strain>
    </source>
</reference>
<dbReference type="GO" id="GO:0006574">
    <property type="term" value="P:L-valine catabolic process"/>
    <property type="evidence" value="ECO:0007669"/>
    <property type="project" value="TreeGrafter"/>
</dbReference>
<dbReference type="FunFam" id="3.40.605.10:FF:000003">
    <property type="entry name" value="Methylmalonate-semialdehyde dehydrogenase [acylating]"/>
    <property type="match status" value="1"/>
</dbReference>
<dbReference type="PANTHER" id="PTHR43866">
    <property type="entry name" value="MALONATE-SEMIALDEHYDE DEHYDROGENASE"/>
    <property type="match status" value="1"/>
</dbReference>
<evidence type="ECO:0000256" key="1">
    <source>
        <dbReference type="ARBA" id="ARBA00013048"/>
    </source>
</evidence>
<dbReference type="Pfam" id="PF00171">
    <property type="entry name" value="Aldedh"/>
    <property type="match status" value="1"/>
</dbReference>
<dbReference type="Gene3D" id="3.40.605.10">
    <property type="entry name" value="Aldehyde Dehydrogenase, Chain A, domain 1"/>
    <property type="match status" value="1"/>
</dbReference>
<keyword evidence="6" id="KW-1185">Reference proteome</keyword>
<protein>
    <recommendedName>
        <fullName evidence="1">methylmalonate-semialdehyde dehydrogenase (CoA acylating)</fullName>
        <ecNumber evidence="1">1.2.1.27</ecNumber>
    </recommendedName>
</protein>
<evidence type="ECO:0000259" key="4">
    <source>
        <dbReference type="Pfam" id="PF00171"/>
    </source>
</evidence>
<keyword evidence="3" id="KW-0520">NAD</keyword>
<dbReference type="Proteomes" id="UP000478837">
    <property type="component" value="Unassembled WGS sequence"/>
</dbReference>
<proteinExistence type="predicted"/>
<dbReference type="CDD" id="cd07085">
    <property type="entry name" value="ALDH_F6_MMSDH"/>
    <property type="match status" value="1"/>
</dbReference>
<evidence type="ECO:0000256" key="2">
    <source>
        <dbReference type="ARBA" id="ARBA00023002"/>
    </source>
</evidence>
<dbReference type="GO" id="GO:0004491">
    <property type="term" value="F:methylmalonate-semialdehyde dehydrogenase (acylating, NAD) activity"/>
    <property type="evidence" value="ECO:0007669"/>
    <property type="project" value="UniProtKB-EC"/>
</dbReference>
<dbReference type="InterPro" id="IPR016163">
    <property type="entry name" value="Ald_DH_C"/>
</dbReference>
<comment type="caution">
    <text evidence="5">The sequence shown here is derived from an EMBL/GenBank/DDBJ whole genome shotgun (WGS) entry which is preliminary data.</text>
</comment>
<dbReference type="GO" id="GO:0006210">
    <property type="term" value="P:thymine catabolic process"/>
    <property type="evidence" value="ECO:0007669"/>
    <property type="project" value="TreeGrafter"/>
</dbReference>
<dbReference type="AlphaFoldDB" id="A0A6L9MX47"/>
<evidence type="ECO:0000313" key="6">
    <source>
        <dbReference type="Proteomes" id="UP000478837"/>
    </source>
</evidence>
<name>A0A6L9MX47_9ALTE</name>
<dbReference type="EMBL" id="JAAAWP010000009">
    <property type="protein sequence ID" value="NDW22667.1"/>
    <property type="molecule type" value="Genomic_DNA"/>
</dbReference>